<keyword evidence="2" id="KW-1185">Reference proteome</keyword>
<gene>
    <name evidence="1" type="ORF">CEXT_680991</name>
</gene>
<dbReference type="Proteomes" id="UP001054945">
    <property type="component" value="Unassembled WGS sequence"/>
</dbReference>
<proteinExistence type="predicted"/>
<accession>A0AAV4WP31</accession>
<evidence type="ECO:0000313" key="1">
    <source>
        <dbReference type="EMBL" id="GIY84073.1"/>
    </source>
</evidence>
<dbReference type="AlphaFoldDB" id="A0AAV4WP31"/>
<organism evidence="1 2">
    <name type="scientific">Caerostris extrusa</name>
    <name type="common">Bark spider</name>
    <name type="synonym">Caerostris bankana</name>
    <dbReference type="NCBI Taxonomy" id="172846"/>
    <lineage>
        <taxon>Eukaryota</taxon>
        <taxon>Metazoa</taxon>
        <taxon>Ecdysozoa</taxon>
        <taxon>Arthropoda</taxon>
        <taxon>Chelicerata</taxon>
        <taxon>Arachnida</taxon>
        <taxon>Araneae</taxon>
        <taxon>Araneomorphae</taxon>
        <taxon>Entelegynae</taxon>
        <taxon>Araneoidea</taxon>
        <taxon>Araneidae</taxon>
        <taxon>Caerostris</taxon>
    </lineage>
</organism>
<reference evidence="1 2" key="1">
    <citation type="submission" date="2021-06" db="EMBL/GenBank/DDBJ databases">
        <title>Caerostris extrusa draft genome.</title>
        <authorList>
            <person name="Kono N."/>
            <person name="Arakawa K."/>
        </authorList>
    </citation>
    <scope>NUCLEOTIDE SEQUENCE [LARGE SCALE GENOMIC DNA]</scope>
</reference>
<protein>
    <submittedName>
        <fullName evidence="1">Uncharacterized protein</fullName>
    </submittedName>
</protein>
<name>A0AAV4WP31_CAEEX</name>
<evidence type="ECO:0000313" key="2">
    <source>
        <dbReference type="Proteomes" id="UP001054945"/>
    </source>
</evidence>
<dbReference type="EMBL" id="BPLR01016466">
    <property type="protein sequence ID" value="GIY84073.1"/>
    <property type="molecule type" value="Genomic_DNA"/>
</dbReference>
<comment type="caution">
    <text evidence="1">The sequence shown here is derived from an EMBL/GenBank/DDBJ whole genome shotgun (WGS) entry which is preliminary data.</text>
</comment>
<sequence>MDHEFSGLIPLSDDQIFLHSLFVPPRANGKNNRLSSAPLRAAGARSQCKKKKINQRKTLQHTPYFFPISYNEKEAPISFIHIKAEYERTKEK</sequence>